<dbReference type="SMART" id="SM01152">
    <property type="entry name" value="DUF167"/>
    <property type="match status" value="1"/>
</dbReference>
<dbReference type="PANTHER" id="PTHR13420:SF7">
    <property type="entry name" value="UPF0235 PROTEIN C15ORF40"/>
    <property type="match status" value="1"/>
</dbReference>
<name>A0ABN4LZS6_9BACT</name>
<dbReference type="SUPFAM" id="SSF69786">
    <property type="entry name" value="YggU-like"/>
    <property type="match status" value="1"/>
</dbReference>
<organism evidence="3 4">
    <name type="scientific">Pseudodesulfovibrio indicus</name>
    <dbReference type="NCBI Taxonomy" id="1716143"/>
    <lineage>
        <taxon>Bacteria</taxon>
        <taxon>Pseudomonadati</taxon>
        <taxon>Thermodesulfobacteriota</taxon>
        <taxon>Desulfovibrionia</taxon>
        <taxon>Desulfovibrionales</taxon>
        <taxon>Desulfovibrionaceae</taxon>
    </lineage>
</organism>
<dbReference type="PANTHER" id="PTHR13420">
    <property type="entry name" value="UPF0235 PROTEIN C15ORF40"/>
    <property type="match status" value="1"/>
</dbReference>
<dbReference type="InterPro" id="IPR036591">
    <property type="entry name" value="YggU-like_sf"/>
</dbReference>
<evidence type="ECO:0000313" key="3">
    <source>
        <dbReference type="EMBL" id="AMK11939.1"/>
    </source>
</evidence>
<comment type="similarity">
    <text evidence="1 2">Belongs to the UPF0235 family.</text>
</comment>
<evidence type="ECO:0000256" key="2">
    <source>
        <dbReference type="HAMAP-Rule" id="MF_00634"/>
    </source>
</evidence>
<dbReference type="InterPro" id="IPR003746">
    <property type="entry name" value="DUF167"/>
</dbReference>
<sequence>MSRPVFASREEPGWGLDVWAQPGAKKNEVAGEYQGCLKVRLRAPAVDNKANKGLIAYIATLLGLKKSQVVIASGHTNRRKHLTLNTAGEPDWGSLLSGVSPR</sequence>
<keyword evidence="4" id="KW-1185">Reference proteome</keyword>
<accession>A0ABN4LZS6</accession>
<reference evidence="3 4" key="1">
    <citation type="journal article" date="2016" name="Front. Microbiol.">
        <title>Genome Sequence of the Piezophilic, Mesophilic Sulfate-Reducing Bacterium Desulfovibrio indicus J2T.</title>
        <authorList>
            <person name="Cao J."/>
            <person name="Maignien L."/>
            <person name="Shao Z."/>
            <person name="Alain K."/>
            <person name="Jebbar M."/>
        </authorList>
    </citation>
    <scope>NUCLEOTIDE SEQUENCE [LARGE SCALE GENOMIC DNA]</scope>
    <source>
        <strain evidence="3 4">J2</strain>
    </source>
</reference>
<dbReference type="HAMAP" id="MF_00634">
    <property type="entry name" value="UPF0235"/>
    <property type="match status" value="1"/>
</dbReference>
<dbReference type="NCBIfam" id="TIGR00251">
    <property type="entry name" value="DUF167 family protein"/>
    <property type="match status" value="1"/>
</dbReference>
<dbReference type="Gene3D" id="3.30.1200.10">
    <property type="entry name" value="YggU-like"/>
    <property type="match status" value="1"/>
</dbReference>
<protein>
    <recommendedName>
        <fullName evidence="2">UPF0235 protein AWY79_12855</fullName>
    </recommendedName>
</protein>
<dbReference type="Proteomes" id="UP000055611">
    <property type="component" value="Chromosome"/>
</dbReference>
<dbReference type="Pfam" id="PF02594">
    <property type="entry name" value="DUF167"/>
    <property type="match status" value="1"/>
</dbReference>
<evidence type="ECO:0000256" key="1">
    <source>
        <dbReference type="ARBA" id="ARBA00010364"/>
    </source>
</evidence>
<gene>
    <name evidence="3" type="ORF">AWY79_12855</name>
</gene>
<evidence type="ECO:0000313" key="4">
    <source>
        <dbReference type="Proteomes" id="UP000055611"/>
    </source>
</evidence>
<proteinExistence type="inferred from homology"/>
<dbReference type="EMBL" id="CP014206">
    <property type="protein sequence ID" value="AMK11939.1"/>
    <property type="molecule type" value="Genomic_DNA"/>
</dbReference>